<proteinExistence type="predicted"/>
<feature type="region of interest" description="Disordered" evidence="1">
    <location>
        <begin position="1"/>
        <end position="29"/>
    </location>
</feature>
<evidence type="ECO:0000313" key="3">
    <source>
        <dbReference type="Proteomes" id="UP001163828"/>
    </source>
</evidence>
<name>A0ABQ8QT28_9AGAR</name>
<keyword evidence="3" id="KW-1185">Reference proteome</keyword>
<sequence length="934" mass="105570">MPARKFRKISSQELDQNTSVVHSSSERRHRMPAVIAEPPTASFQSKMPPAVNSTEIPPEMETPLQLKEEVKTQRAKLLEEYSVIFDDVLKLLLMKEADSRIGTPCCCGSAPRELRRLSDNVFTGNVPDPIKQFMFVARIWTLLKAEKCSGKAYLGGMNILNPSRPKDTVQVLCPICPEAGVNVPLQWLQQPPALHHLYSQHFCLDGNMKLINYGKKNDSNNVSLFAGRAYMAEESSFKHYLATVPQIQKDKVICNHLKVVNSANRAKFKNMGVTSVVTCQCNHGFIWSSVDLVRGENHASVDLALELAVASRPFNDGKEPNRIGSYDNMCSLCVHIVDRWRKYHPNHAKDVEKMRWTISACHVRNHVVGLEKPWANLNALGPSVQQMSPGHRIDTLIDQYSDWNQQKVVGAARQLLKEIDDAKVQYVRKRDHFVGLCQLYRRKVEVWTALNRSPCVDPQSKCKVISVYSHNDEKAPTLKALVDSMMASKDVITVPSGNELLGAVKAPLSRASLELQSPKKRYMRTISSHFSSPEQHPPELVSLLLPSDFTLAECTSLWLLSLATKQVQMVEVALGEIINTLQMVHARGEEQNTRSLKQIRGIIKCRDNLIADYARYRKVLKGLDSLDCDKWPVLSAKDTFCKSTEQRRTPGDGRVLEGNLWGMTSAGHSSVQADNAGLLIFGTSKPDDDHYGTEDPMLELEGESFFGTRMALRQAKQLKVVHTPQEPPQPSHHPSTYTMEEAEEDPVGVSTDGWIWAAGCLSNMNEDEIREWEEISNHVQFFCTEADYETWQEELEQKHADFVFLIGSFTKQWDDWVILAKNFSSTPGHVVYAKEHSNMFEALRADAGLKYKRCGIRFLEEKHFAFDRWKDRPAFRDPTLHVDGFADCREAVVGEEDHSSDSSTLKAKIRHLTVDWTFCALFNCLEYLVFNGAV</sequence>
<dbReference type="InterPro" id="IPR040521">
    <property type="entry name" value="KDZ"/>
</dbReference>
<evidence type="ECO:0000313" key="2">
    <source>
        <dbReference type="EMBL" id="KAJ4001515.1"/>
    </source>
</evidence>
<dbReference type="EMBL" id="MU790509">
    <property type="protein sequence ID" value="KAJ4001515.1"/>
    <property type="molecule type" value="Genomic_DNA"/>
</dbReference>
<organism evidence="2 3">
    <name type="scientific">Lentinula boryana</name>
    <dbReference type="NCBI Taxonomy" id="40481"/>
    <lineage>
        <taxon>Eukaryota</taxon>
        <taxon>Fungi</taxon>
        <taxon>Dikarya</taxon>
        <taxon>Basidiomycota</taxon>
        <taxon>Agaricomycotina</taxon>
        <taxon>Agaricomycetes</taxon>
        <taxon>Agaricomycetidae</taxon>
        <taxon>Agaricales</taxon>
        <taxon>Marasmiineae</taxon>
        <taxon>Omphalotaceae</taxon>
        <taxon>Lentinula</taxon>
    </lineage>
</organism>
<comment type="caution">
    <text evidence="2">The sequence shown here is derived from an EMBL/GenBank/DDBJ whole genome shotgun (WGS) entry which is preliminary data.</text>
</comment>
<evidence type="ECO:0008006" key="4">
    <source>
        <dbReference type="Google" id="ProtNLM"/>
    </source>
</evidence>
<protein>
    <recommendedName>
        <fullName evidence="4">CxC2-like cysteine cluster KDZ transposase-associated domain-containing protein</fullName>
    </recommendedName>
</protein>
<gene>
    <name evidence="2" type="ORF">F5050DRAFT_1803226</name>
</gene>
<reference evidence="2" key="1">
    <citation type="submission" date="2022-08" db="EMBL/GenBank/DDBJ databases">
        <authorList>
            <consortium name="DOE Joint Genome Institute"/>
            <person name="Min B."/>
            <person name="Riley R."/>
            <person name="Sierra-Patev S."/>
            <person name="Naranjo-Ortiz M."/>
            <person name="Looney B."/>
            <person name="Konkel Z."/>
            <person name="Slot J.C."/>
            <person name="Sakamoto Y."/>
            <person name="Steenwyk J.L."/>
            <person name="Rokas A."/>
            <person name="Carro J."/>
            <person name="Camarero S."/>
            <person name="Ferreira P."/>
            <person name="Molpeceres G."/>
            <person name="Ruiz-Duenas F.J."/>
            <person name="Serrano A."/>
            <person name="Henrissat B."/>
            <person name="Drula E."/>
            <person name="Hughes K.W."/>
            <person name="Mata J.L."/>
            <person name="Ishikawa N.K."/>
            <person name="Vargas-Isla R."/>
            <person name="Ushijima S."/>
            <person name="Smith C.A."/>
            <person name="Ahrendt S."/>
            <person name="Andreopoulos W."/>
            <person name="He G."/>
            <person name="Labutti K."/>
            <person name="Lipzen A."/>
            <person name="Ng V."/>
            <person name="Sandor L."/>
            <person name="Barry K."/>
            <person name="Martinez A.T."/>
            <person name="Xiao Y."/>
            <person name="Gibbons J.G."/>
            <person name="Terashima K."/>
            <person name="Hibbett D.S."/>
            <person name="Grigoriev I.V."/>
        </authorList>
    </citation>
    <scope>NUCLEOTIDE SEQUENCE</scope>
    <source>
        <strain evidence="2">TFB10827</strain>
    </source>
</reference>
<feature type="compositionally biased region" description="Polar residues" evidence="1">
    <location>
        <begin position="9"/>
        <end position="18"/>
    </location>
</feature>
<accession>A0ABQ8QT28</accession>
<dbReference type="Pfam" id="PF18758">
    <property type="entry name" value="KDZ"/>
    <property type="match status" value="1"/>
</dbReference>
<feature type="region of interest" description="Disordered" evidence="1">
    <location>
        <begin position="720"/>
        <end position="744"/>
    </location>
</feature>
<dbReference type="Proteomes" id="UP001163828">
    <property type="component" value="Unassembled WGS sequence"/>
</dbReference>
<evidence type="ECO:0000256" key="1">
    <source>
        <dbReference type="SAM" id="MobiDB-lite"/>
    </source>
</evidence>